<dbReference type="Proteomes" id="UP000034805">
    <property type="component" value="Unassembled WGS sequence"/>
</dbReference>
<proteinExistence type="predicted"/>
<accession>A0A0P7UU01</accession>
<organism evidence="2 3">
    <name type="scientific">Scleropages formosus</name>
    <name type="common">Asian bonytongue</name>
    <name type="synonym">Osteoglossum formosum</name>
    <dbReference type="NCBI Taxonomy" id="113540"/>
    <lineage>
        <taxon>Eukaryota</taxon>
        <taxon>Metazoa</taxon>
        <taxon>Chordata</taxon>
        <taxon>Craniata</taxon>
        <taxon>Vertebrata</taxon>
        <taxon>Euteleostomi</taxon>
        <taxon>Actinopterygii</taxon>
        <taxon>Neopterygii</taxon>
        <taxon>Teleostei</taxon>
        <taxon>Osteoglossocephala</taxon>
        <taxon>Osteoglossomorpha</taxon>
        <taxon>Osteoglossiformes</taxon>
        <taxon>Osteoglossidae</taxon>
        <taxon>Scleropages</taxon>
    </lineage>
</organism>
<dbReference type="PANTHER" id="PTHR15705:SF1">
    <property type="entry name" value="RIKEN CDNA 9330159F19 GENE"/>
    <property type="match status" value="1"/>
</dbReference>
<dbReference type="AlphaFoldDB" id="A0A0P7UU01"/>
<sequence length="199" mass="21567">MLKENEGKTLMDSGLVVTTVASASAKRMSSTPGKFNINKLPSLLPVSKCTSHNRAEREQLHPAERDFVGKICLGSTLGTAPSSCSDRESPLTRSSSQCPAPNVQCHDDIITLINTLELEQQSSTPPKVWSSNRAQVVLQETSLPSSMSITRPFSRPARPAKRRPPSRWAARIPSITATGTPAEIQTSCSFSSQMETVIM</sequence>
<evidence type="ECO:0000313" key="3">
    <source>
        <dbReference type="Proteomes" id="UP000034805"/>
    </source>
</evidence>
<comment type="caution">
    <text evidence="2">The sequence shown here is derived from an EMBL/GenBank/DDBJ whole genome shotgun (WGS) entry which is preliminary data.</text>
</comment>
<dbReference type="PANTHER" id="PTHR15705">
    <property type="entry name" value="MCG7194, ISOFORM CRA_A"/>
    <property type="match status" value="1"/>
</dbReference>
<feature type="region of interest" description="Disordered" evidence="1">
    <location>
        <begin position="147"/>
        <end position="167"/>
    </location>
</feature>
<dbReference type="EMBL" id="JARO02002173">
    <property type="protein sequence ID" value="KPP73362.1"/>
    <property type="molecule type" value="Genomic_DNA"/>
</dbReference>
<protein>
    <submittedName>
        <fullName evidence="2">Uncharacterized protein</fullName>
    </submittedName>
</protein>
<evidence type="ECO:0000256" key="1">
    <source>
        <dbReference type="SAM" id="MobiDB-lite"/>
    </source>
</evidence>
<name>A0A0P7UU01_SCLFO</name>
<feature type="region of interest" description="Disordered" evidence="1">
    <location>
        <begin position="79"/>
        <end position="99"/>
    </location>
</feature>
<gene>
    <name evidence="2" type="ORF">Z043_107558</name>
</gene>
<evidence type="ECO:0000313" key="2">
    <source>
        <dbReference type="EMBL" id="KPP73362.1"/>
    </source>
</evidence>
<reference evidence="2 3" key="1">
    <citation type="submission" date="2015-08" db="EMBL/GenBank/DDBJ databases">
        <title>The genome of the Asian arowana (Scleropages formosus).</title>
        <authorList>
            <person name="Tan M.H."/>
            <person name="Gan H.M."/>
            <person name="Croft L.J."/>
            <person name="Austin C.M."/>
        </authorList>
    </citation>
    <scope>NUCLEOTIDE SEQUENCE [LARGE SCALE GENOMIC DNA]</scope>
    <source>
        <strain evidence="2">Aro1</strain>
    </source>
</reference>